<organism evidence="1 2">
    <name type="scientific">Trifolium medium</name>
    <dbReference type="NCBI Taxonomy" id="97028"/>
    <lineage>
        <taxon>Eukaryota</taxon>
        <taxon>Viridiplantae</taxon>
        <taxon>Streptophyta</taxon>
        <taxon>Embryophyta</taxon>
        <taxon>Tracheophyta</taxon>
        <taxon>Spermatophyta</taxon>
        <taxon>Magnoliopsida</taxon>
        <taxon>eudicotyledons</taxon>
        <taxon>Gunneridae</taxon>
        <taxon>Pentapetalae</taxon>
        <taxon>rosids</taxon>
        <taxon>fabids</taxon>
        <taxon>Fabales</taxon>
        <taxon>Fabaceae</taxon>
        <taxon>Papilionoideae</taxon>
        <taxon>50 kb inversion clade</taxon>
        <taxon>NPAAA clade</taxon>
        <taxon>Hologalegina</taxon>
        <taxon>IRL clade</taxon>
        <taxon>Trifolieae</taxon>
        <taxon>Trifolium</taxon>
    </lineage>
</organism>
<accession>A0A392V9U8</accession>
<sequence>RPKMQLYGDSHGITRNCTSTVFWECLDSLLSKVTGRLIKLHGRMVDPLNP</sequence>
<proteinExistence type="predicted"/>
<protein>
    <submittedName>
        <fullName evidence="1">Uncharacterized protein</fullName>
    </submittedName>
</protein>
<dbReference type="AlphaFoldDB" id="A0A392V9U8"/>
<feature type="non-terminal residue" evidence="1">
    <location>
        <position position="1"/>
    </location>
</feature>
<reference evidence="1 2" key="1">
    <citation type="journal article" date="2018" name="Front. Plant Sci.">
        <title>Red Clover (Trifolium pratense) and Zigzag Clover (T. medium) - A Picture of Genomic Similarities and Differences.</title>
        <authorList>
            <person name="Dluhosova J."/>
            <person name="Istvanek J."/>
            <person name="Nedelnik J."/>
            <person name="Repkova J."/>
        </authorList>
    </citation>
    <scope>NUCLEOTIDE SEQUENCE [LARGE SCALE GENOMIC DNA]</scope>
    <source>
        <strain evidence="2">cv. 10/8</strain>
        <tissue evidence="1">Leaf</tissue>
    </source>
</reference>
<comment type="caution">
    <text evidence="1">The sequence shown here is derived from an EMBL/GenBank/DDBJ whole genome shotgun (WGS) entry which is preliminary data.</text>
</comment>
<name>A0A392V9U8_9FABA</name>
<keyword evidence="2" id="KW-1185">Reference proteome</keyword>
<evidence type="ECO:0000313" key="2">
    <source>
        <dbReference type="Proteomes" id="UP000265520"/>
    </source>
</evidence>
<dbReference type="EMBL" id="LXQA011073375">
    <property type="protein sequence ID" value="MCI83701.1"/>
    <property type="molecule type" value="Genomic_DNA"/>
</dbReference>
<dbReference type="Proteomes" id="UP000265520">
    <property type="component" value="Unassembled WGS sequence"/>
</dbReference>
<evidence type="ECO:0000313" key="1">
    <source>
        <dbReference type="EMBL" id="MCI83701.1"/>
    </source>
</evidence>